<dbReference type="RefSeq" id="WP_306941734.1">
    <property type="nucleotide sequence ID" value="NZ_CP132976.1"/>
</dbReference>
<reference evidence="2 3" key="1">
    <citation type="submission" date="2023-08" db="EMBL/GenBank/DDBJ databases">
        <title>Achromobacter seleniivolatilans sp. nov., isolated from seleniferous soil.</title>
        <authorList>
            <person name="Zhang S."/>
            <person name="Li K."/>
            <person name="Peng J."/>
            <person name="Zhao Q."/>
            <person name="Wang H."/>
            <person name="Guo Y."/>
        </authorList>
    </citation>
    <scope>NUCLEOTIDE SEQUENCE [LARGE SCALE GENOMIC DNA]</scope>
    <source>
        <strain evidence="2 3">R39</strain>
    </source>
</reference>
<evidence type="ECO:0000313" key="3">
    <source>
        <dbReference type="Proteomes" id="UP001234798"/>
    </source>
</evidence>
<feature type="compositionally biased region" description="Basic and acidic residues" evidence="1">
    <location>
        <begin position="30"/>
        <end position="41"/>
    </location>
</feature>
<evidence type="ECO:0000256" key="1">
    <source>
        <dbReference type="SAM" id="MobiDB-lite"/>
    </source>
</evidence>
<gene>
    <name evidence="2" type="ORF">RAS12_22975</name>
</gene>
<name>A0ABY9M0S0_9BURK</name>
<evidence type="ECO:0000313" key="2">
    <source>
        <dbReference type="EMBL" id="WMD19457.1"/>
    </source>
</evidence>
<feature type="region of interest" description="Disordered" evidence="1">
    <location>
        <begin position="26"/>
        <end position="81"/>
    </location>
</feature>
<keyword evidence="3" id="KW-1185">Reference proteome</keyword>
<protein>
    <submittedName>
        <fullName evidence="2">Uncharacterized protein</fullName>
    </submittedName>
</protein>
<sequence>MKISQTEYSNNNLHISTFISIAVSSLSTNPEDKEHRQKDEYSIVSLGMRNRLSTQKQNRQDSPNPYSTHQGQGKPERDLPLRIQSDILLEDFHPE</sequence>
<feature type="compositionally biased region" description="Polar residues" evidence="1">
    <location>
        <begin position="51"/>
        <end position="71"/>
    </location>
</feature>
<organism evidence="2 3">
    <name type="scientific">Achromobacter seleniivolatilans</name>
    <dbReference type="NCBI Taxonomy" id="3047478"/>
    <lineage>
        <taxon>Bacteria</taxon>
        <taxon>Pseudomonadati</taxon>
        <taxon>Pseudomonadota</taxon>
        <taxon>Betaproteobacteria</taxon>
        <taxon>Burkholderiales</taxon>
        <taxon>Alcaligenaceae</taxon>
        <taxon>Achromobacter</taxon>
    </lineage>
</organism>
<proteinExistence type="predicted"/>
<dbReference type="EMBL" id="CP132976">
    <property type="protein sequence ID" value="WMD19457.1"/>
    <property type="molecule type" value="Genomic_DNA"/>
</dbReference>
<dbReference type="Proteomes" id="UP001234798">
    <property type="component" value="Chromosome"/>
</dbReference>
<accession>A0ABY9M0S0</accession>